<organism evidence="2 3">
    <name type="scientific">Salix suchowensis</name>
    <dbReference type="NCBI Taxonomy" id="1278906"/>
    <lineage>
        <taxon>Eukaryota</taxon>
        <taxon>Viridiplantae</taxon>
        <taxon>Streptophyta</taxon>
        <taxon>Embryophyta</taxon>
        <taxon>Tracheophyta</taxon>
        <taxon>Spermatophyta</taxon>
        <taxon>Magnoliopsida</taxon>
        <taxon>eudicotyledons</taxon>
        <taxon>Gunneridae</taxon>
        <taxon>Pentapetalae</taxon>
        <taxon>rosids</taxon>
        <taxon>fabids</taxon>
        <taxon>Malpighiales</taxon>
        <taxon>Salicaceae</taxon>
        <taxon>Saliceae</taxon>
        <taxon>Salix</taxon>
    </lineage>
</organism>
<gene>
    <name evidence="2" type="ORF">OIU77_002089</name>
</gene>
<protein>
    <recommendedName>
        <fullName evidence="1">O-acyltransferase WSD1 C-terminal domain-containing protein</fullName>
    </recommendedName>
</protein>
<reference evidence="2" key="2">
    <citation type="journal article" date="2023" name="Int. J. Mol. Sci.">
        <title>De Novo Assembly and Annotation of 11 Diverse Shrub Willow (Salix) Genomes Reveals Novel Gene Organization in Sex-Linked Regions.</title>
        <authorList>
            <person name="Hyden B."/>
            <person name="Feng K."/>
            <person name="Yates T.B."/>
            <person name="Jawdy S."/>
            <person name="Cereghino C."/>
            <person name="Smart L.B."/>
            <person name="Muchero W."/>
        </authorList>
    </citation>
    <scope>NUCLEOTIDE SEQUENCE</scope>
    <source>
        <tissue evidence="2">Shoot tip</tissue>
    </source>
</reference>
<evidence type="ECO:0000259" key="1">
    <source>
        <dbReference type="Pfam" id="PF06974"/>
    </source>
</evidence>
<reference evidence="2" key="1">
    <citation type="submission" date="2022-10" db="EMBL/GenBank/DDBJ databases">
        <authorList>
            <person name="Hyden B.L."/>
            <person name="Feng K."/>
            <person name="Yates T."/>
            <person name="Jawdy S."/>
            <person name="Smart L.B."/>
            <person name="Muchero W."/>
        </authorList>
    </citation>
    <scope>NUCLEOTIDE SEQUENCE</scope>
    <source>
        <tissue evidence="2">Shoot tip</tissue>
    </source>
</reference>
<dbReference type="EMBL" id="JAPFFI010000013">
    <property type="protein sequence ID" value="KAJ6371701.1"/>
    <property type="molecule type" value="Genomic_DNA"/>
</dbReference>
<dbReference type="InterPro" id="IPR009721">
    <property type="entry name" value="O-acyltransferase_WSD1_C"/>
</dbReference>
<evidence type="ECO:0000313" key="3">
    <source>
        <dbReference type="Proteomes" id="UP001141253"/>
    </source>
</evidence>
<sequence length="211" mass="23467">MQTADDKSTDAQSTALVLLNTRTISGYRSVKEMIKPDAESPWGNQFGFLHVSVPELTDSSFSKPLEFVKIAQEIIQRKRASLAVNLTGRLLEILRKFRGPELDLKNIERVSLQATAMYIRKTLFNSSMTISNIIGPVDKMAVANHPIKGFYFMVVGVPQSLTITMVSYTGKLRVAVGTEKGFMDSQKFKSCIETAFEMIFKSSCEKPSGIV</sequence>
<proteinExistence type="predicted"/>
<comment type="caution">
    <text evidence="2">The sequence shown here is derived from an EMBL/GenBank/DDBJ whole genome shotgun (WGS) entry which is preliminary data.</text>
</comment>
<dbReference type="PANTHER" id="PTHR31650">
    <property type="entry name" value="O-ACYLTRANSFERASE (WSD1-LIKE) FAMILY PROTEIN"/>
    <property type="match status" value="1"/>
</dbReference>
<dbReference type="Pfam" id="PF06974">
    <property type="entry name" value="WS_DGAT_C"/>
    <property type="match status" value="1"/>
</dbReference>
<dbReference type="Proteomes" id="UP001141253">
    <property type="component" value="Chromosome 17"/>
</dbReference>
<feature type="domain" description="O-acyltransferase WSD1 C-terminal" evidence="1">
    <location>
        <begin position="42"/>
        <end position="199"/>
    </location>
</feature>
<accession>A0ABQ9B6L8</accession>
<name>A0ABQ9B6L8_9ROSI</name>
<evidence type="ECO:0000313" key="2">
    <source>
        <dbReference type="EMBL" id="KAJ6371701.1"/>
    </source>
</evidence>
<dbReference type="InterPro" id="IPR045034">
    <property type="entry name" value="O-acyltransferase_WSD1-like"/>
</dbReference>
<keyword evidence="3" id="KW-1185">Reference proteome</keyword>
<dbReference type="PANTHER" id="PTHR31650:SF34">
    <property type="entry name" value="O-ACYLTRANSFERASE WSD1-LIKE ISOFORM X1"/>
    <property type="match status" value="1"/>
</dbReference>